<dbReference type="InterPro" id="IPR000209">
    <property type="entry name" value="Peptidase_S8/S53_dom"/>
</dbReference>
<dbReference type="GO" id="GO:0004252">
    <property type="term" value="F:serine-type endopeptidase activity"/>
    <property type="evidence" value="ECO:0007669"/>
    <property type="project" value="InterPro"/>
</dbReference>
<dbReference type="InterPro" id="IPR026444">
    <property type="entry name" value="Secre_tail"/>
</dbReference>
<comment type="caution">
    <text evidence="8">The sequence shown here is derived from an EMBL/GenBank/DDBJ whole genome shotgun (WGS) entry which is preliminary data.</text>
</comment>
<comment type="similarity">
    <text evidence="1 5">Belongs to the peptidase S8 family.</text>
</comment>
<dbReference type="InterPro" id="IPR015500">
    <property type="entry name" value="Peptidase_S8_subtilisin-rel"/>
</dbReference>
<dbReference type="GO" id="GO:0006508">
    <property type="term" value="P:proteolysis"/>
    <property type="evidence" value="ECO:0007669"/>
    <property type="project" value="UniProtKB-KW"/>
</dbReference>
<dbReference type="PRINTS" id="PR00723">
    <property type="entry name" value="SUBTILISIN"/>
</dbReference>
<dbReference type="EMBL" id="VBOZ01000019">
    <property type="protein sequence ID" value="TMQ64525.1"/>
    <property type="molecule type" value="Genomic_DNA"/>
</dbReference>
<dbReference type="Gene3D" id="3.40.50.200">
    <property type="entry name" value="Peptidase S8/S53 domain"/>
    <property type="match status" value="1"/>
</dbReference>
<dbReference type="InterPro" id="IPR025965">
    <property type="entry name" value="FlgD/Vpr_Ig-like"/>
</dbReference>
<organism evidence="8 9">
    <name type="scientific">Eiseniibacteriota bacterium</name>
    <dbReference type="NCBI Taxonomy" id="2212470"/>
    <lineage>
        <taxon>Bacteria</taxon>
        <taxon>Candidatus Eiseniibacteriota</taxon>
    </lineage>
</organism>
<accession>A0A538TLQ5</accession>
<dbReference type="InterPro" id="IPR036852">
    <property type="entry name" value="Peptidase_S8/S53_dom_sf"/>
</dbReference>
<protein>
    <submittedName>
        <fullName evidence="8">T9SS type A sorting domain-containing protein</fullName>
    </submittedName>
</protein>
<feature type="domain" description="FlgD/Vpr Ig-like" evidence="7">
    <location>
        <begin position="314"/>
        <end position="375"/>
    </location>
</feature>
<dbReference type="PROSITE" id="PS00138">
    <property type="entry name" value="SUBTILASE_SER"/>
    <property type="match status" value="1"/>
</dbReference>
<dbReference type="SUPFAM" id="SSF52743">
    <property type="entry name" value="Subtilisin-like"/>
    <property type="match status" value="1"/>
</dbReference>
<dbReference type="InterPro" id="IPR050131">
    <property type="entry name" value="Peptidase_S8_subtilisin-like"/>
</dbReference>
<keyword evidence="2" id="KW-0645">Protease</keyword>
<name>A0A538TLQ5_UNCEI</name>
<evidence type="ECO:0000256" key="4">
    <source>
        <dbReference type="ARBA" id="ARBA00022825"/>
    </source>
</evidence>
<dbReference type="PANTHER" id="PTHR43806">
    <property type="entry name" value="PEPTIDASE S8"/>
    <property type="match status" value="1"/>
</dbReference>
<dbReference type="AlphaFoldDB" id="A0A538TLQ5"/>
<evidence type="ECO:0000313" key="9">
    <source>
        <dbReference type="Proteomes" id="UP000317691"/>
    </source>
</evidence>
<dbReference type="Gene3D" id="2.60.40.4070">
    <property type="match status" value="1"/>
</dbReference>
<sequence>ELPGPFLPGWDFVNNDAHPNDDNCHGTSVATIAAGAANNTAGSAGVAFGVTLLPVKVIDHEDNAESDNIVKGIRFAADHGANVINLSLGYPPLSLLRTLGFTDSMLVALFNPLKDAVRYAQRRGSILVGATGNFDFSEVSFPAGLPGVIAVGATNVDMRRASYSSYGPTLDFMAPGGDFTELNGDHVQDGVAVMSIKPFRSTGSLANPDSFNVFIFFGTSGASPHVAGAVALLMSLGVKNQNSIEKALRDTAINPFGTTGVFDSTYGYGLIQIDKAVRAVGRRGKRGLPLGRGSKDGFEAHIVSQNPVGHEVAISFQTASPGPVTARVFDVRGALVRTLLNNSAQPGPYLVRWDGRDDRGVAVPSGVYFFRIETLDGQSSHKVAFLR</sequence>
<reference evidence="8 9" key="1">
    <citation type="journal article" date="2019" name="Nat. Microbiol.">
        <title>Mediterranean grassland soil C-N compound turnover is dependent on rainfall and depth, and is mediated by genomically divergent microorganisms.</title>
        <authorList>
            <person name="Diamond S."/>
            <person name="Andeer P.F."/>
            <person name="Li Z."/>
            <person name="Crits-Christoph A."/>
            <person name="Burstein D."/>
            <person name="Anantharaman K."/>
            <person name="Lane K.R."/>
            <person name="Thomas B.C."/>
            <person name="Pan C."/>
            <person name="Northen T.R."/>
            <person name="Banfield J.F."/>
        </authorList>
    </citation>
    <scope>NUCLEOTIDE SEQUENCE [LARGE SCALE GENOMIC DNA]</scope>
    <source>
        <strain evidence="8">WS_9</strain>
    </source>
</reference>
<dbReference type="PANTHER" id="PTHR43806:SF11">
    <property type="entry name" value="CEREVISIN-RELATED"/>
    <property type="match status" value="1"/>
</dbReference>
<dbReference type="PROSITE" id="PS51892">
    <property type="entry name" value="SUBTILASE"/>
    <property type="match status" value="1"/>
</dbReference>
<evidence type="ECO:0000256" key="1">
    <source>
        <dbReference type="ARBA" id="ARBA00011073"/>
    </source>
</evidence>
<evidence type="ECO:0000256" key="5">
    <source>
        <dbReference type="PROSITE-ProRule" id="PRU01240"/>
    </source>
</evidence>
<evidence type="ECO:0000313" key="8">
    <source>
        <dbReference type="EMBL" id="TMQ64525.1"/>
    </source>
</evidence>
<dbReference type="InterPro" id="IPR023828">
    <property type="entry name" value="Peptidase_S8_Ser-AS"/>
</dbReference>
<gene>
    <name evidence="8" type="ORF">E6K79_07390</name>
</gene>
<dbReference type="Pfam" id="PF00082">
    <property type="entry name" value="Peptidase_S8"/>
    <property type="match status" value="1"/>
</dbReference>
<dbReference type="NCBIfam" id="TIGR04183">
    <property type="entry name" value="Por_Secre_tail"/>
    <property type="match status" value="1"/>
</dbReference>
<dbReference type="Pfam" id="PF13860">
    <property type="entry name" value="FlgD_ig"/>
    <property type="match status" value="1"/>
</dbReference>
<feature type="domain" description="Peptidase S8/S53" evidence="6">
    <location>
        <begin position="8"/>
        <end position="269"/>
    </location>
</feature>
<evidence type="ECO:0000259" key="6">
    <source>
        <dbReference type="Pfam" id="PF00082"/>
    </source>
</evidence>
<evidence type="ECO:0000259" key="7">
    <source>
        <dbReference type="Pfam" id="PF13860"/>
    </source>
</evidence>
<keyword evidence="4" id="KW-0720">Serine protease</keyword>
<evidence type="ECO:0000256" key="3">
    <source>
        <dbReference type="ARBA" id="ARBA00022801"/>
    </source>
</evidence>
<comment type="caution">
    <text evidence="5">Lacks conserved residue(s) required for the propagation of feature annotation.</text>
</comment>
<dbReference type="Proteomes" id="UP000317691">
    <property type="component" value="Unassembled WGS sequence"/>
</dbReference>
<feature type="non-terminal residue" evidence="8">
    <location>
        <position position="1"/>
    </location>
</feature>
<evidence type="ECO:0000256" key="2">
    <source>
        <dbReference type="ARBA" id="ARBA00022670"/>
    </source>
</evidence>
<keyword evidence="3" id="KW-0378">Hydrolase</keyword>
<proteinExistence type="inferred from homology"/>